<reference evidence="12" key="1">
    <citation type="journal article" date="2004" name="Comp. Biochem. Physiol. B, Biochem. Mol. Biol.">
        <title>The complete amino acid sequences of four globins from the land leech Haemadipsa zeylanica var. japonica.</title>
        <authorList>
            <person name="Shishikura F."/>
        </authorList>
    </citation>
    <scope>NUCLEOTIDE SEQUENCE</scope>
</reference>
<proteinExistence type="evidence at transcript level"/>
<evidence type="ECO:0000256" key="6">
    <source>
        <dbReference type="ARBA" id="ARBA00023157"/>
    </source>
</evidence>
<dbReference type="CDD" id="cd01040">
    <property type="entry name" value="Mb-like"/>
    <property type="match status" value="1"/>
</dbReference>
<keyword evidence="3 7" id="KW-0561">Oxygen transport</keyword>
<keyword evidence="5 7" id="KW-0408">Iron</keyword>
<dbReference type="SUPFAM" id="SSF46458">
    <property type="entry name" value="Globin-like"/>
    <property type="match status" value="1"/>
</dbReference>
<evidence type="ECO:0000256" key="7">
    <source>
        <dbReference type="PIRNR" id="PIRNR036517"/>
    </source>
</evidence>
<evidence type="ECO:0000256" key="1">
    <source>
        <dbReference type="ARBA" id="ARBA00022448"/>
    </source>
</evidence>
<feature type="binding site" description="proximal binding residue" evidence="8">
    <location>
        <position position="111"/>
    </location>
    <ligand>
        <name>heme b</name>
        <dbReference type="ChEBI" id="CHEBI:60344"/>
    </ligand>
    <ligandPart>
        <name>Fe</name>
        <dbReference type="ChEBI" id="CHEBI:18248"/>
    </ligandPart>
</feature>
<dbReference type="EMBL" id="AB119123">
    <property type="protein sequence ID" value="BAC84990.1"/>
    <property type="molecule type" value="mRNA"/>
</dbReference>
<dbReference type="AlphaFoldDB" id="Q75ZP6"/>
<organism evidence="12">
    <name type="scientific">Haemadipsa zeylanica</name>
    <dbReference type="NCBI Taxonomy" id="73399"/>
    <lineage>
        <taxon>Eukaryota</taxon>
        <taxon>Metazoa</taxon>
        <taxon>Spiralia</taxon>
        <taxon>Lophotrochozoa</taxon>
        <taxon>Annelida</taxon>
        <taxon>Clitellata</taxon>
        <taxon>Hirudinea</taxon>
        <taxon>Hirudinida</taxon>
        <taxon>Hirudiniformes</taxon>
        <taxon>Haemadipsidae</taxon>
        <taxon>Haemadipsa</taxon>
    </lineage>
</organism>
<dbReference type="Gene3D" id="1.10.490.10">
    <property type="entry name" value="Globins"/>
    <property type="match status" value="1"/>
</dbReference>
<name>Q75ZP6_9ANNE</name>
<accession>Q75ZP6</accession>
<dbReference type="InterPro" id="IPR009050">
    <property type="entry name" value="Globin-like_sf"/>
</dbReference>
<evidence type="ECO:0000256" key="9">
    <source>
        <dbReference type="PIRSR" id="PIRSR036517-2"/>
    </source>
</evidence>
<dbReference type="GO" id="GO:0019825">
    <property type="term" value="F:oxygen binding"/>
    <property type="evidence" value="ECO:0007669"/>
    <property type="project" value="UniProtKB-UniRule"/>
</dbReference>
<sequence length="162" mass="18118">MGAIFADVHVEDHDELCSGGDGNIVVEDWNQLWEGSDSSFRIAFAKEVLLEVVNAHPEAKELFHAVNIEDPNSGEFEAHSLRIINTFDLLVNLLQDRHALHEASLHLGHQHAARPGVVAKYFKTFGQELIKALAHLIDDFHFIAWKGCFKTLTKEIVGSIPE</sequence>
<comment type="similarity">
    <text evidence="7 10">Belongs to the globin family.</text>
</comment>
<dbReference type="GO" id="GO:0005576">
    <property type="term" value="C:extracellular region"/>
    <property type="evidence" value="ECO:0007669"/>
    <property type="project" value="UniProtKB-UniRule"/>
</dbReference>
<dbReference type="GO" id="GO:0005833">
    <property type="term" value="C:hemoglobin complex"/>
    <property type="evidence" value="ECO:0007669"/>
    <property type="project" value="UniProtKB-UniRule"/>
</dbReference>
<keyword evidence="4 7" id="KW-0479">Metal-binding</keyword>
<dbReference type="GO" id="GO:0020037">
    <property type="term" value="F:heme binding"/>
    <property type="evidence" value="ECO:0007669"/>
    <property type="project" value="UniProtKB-UniRule"/>
</dbReference>
<dbReference type="Pfam" id="PF00042">
    <property type="entry name" value="Globin"/>
    <property type="match status" value="1"/>
</dbReference>
<dbReference type="InterPro" id="IPR000971">
    <property type="entry name" value="Globin"/>
</dbReference>
<dbReference type="InterPro" id="IPR012292">
    <property type="entry name" value="Globin/Proto"/>
</dbReference>
<evidence type="ECO:0000256" key="5">
    <source>
        <dbReference type="ARBA" id="ARBA00023004"/>
    </source>
</evidence>
<keyword evidence="1 7" id="KW-0813">Transport</keyword>
<evidence type="ECO:0000256" key="3">
    <source>
        <dbReference type="ARBA" id="ARBA00022621"/>
    </source>
</evidence>
<evidence type="ECO:0000259" key="11">
    <source>
        <dbReference type="PROSITE" id="PS01033"/>
    </source>
</evidence>
<evidence type="ECO:0000256" key="4">
    <source>
        <dbReference type="ARBA" id="ARBA00022723"/>
    </source>
</evidence>
<evidence type="ECO:0000256" key="8">
    <source>
        <dbReference type="PIRSR" id="PIRSR036517-1"/>
    </source>
</evidence>
<evidence type="ECO:0000256" key="2">
    <source>
        <dbReference type="ARBA" id="ARBA00022617"/>
    </source>
</evidence>
<dbReference type="GO" id="GO:0005506">
    <property type="term" value="F:iron ion binding"/>
    <property type="evidence" value="ECO:0007669"/>
    <property type="project" value="UniProtKB-UniRule"/>
</dbReference>
<dbReference type="PIRSF" id="PIRSF036517">
    <property type="entry name" value="Ext_hemo"/>
    <property type="match status" value="1"/>
</dbReference>
<feature type="disulfide bond" evidence="9">
    <location>
        <begin position="17"/>
        <end position="148"/>
    </location>
</feature>
<dbReference type="GO" id="GO:0005344">
    <property type="term" value="F:oxygen carrier activity"/>
    <property type="evidence" value="ECO:0007669"/>
    <property type="project" value="UniProtKB-UniRule"/>
</dbReference>
<dbReference type="InterPro" id="IPR014610">
    <property type="entry name" value="Haemoglobin_extracell"/>
</dbReference>
<reference evidence="12" key="2">
    <citation type="journal article" date="2004" name="Micron">
        <title>Leech hemoglobin: primary structures of four kinds of globins from Haemadipsa zeylanica var. japonica.</title>
        <authorList>
            <person name="Shishikura F."/>
        </authorList>
    </citation>
    <scope>NUCLEOTIDE SEQUENCE</scope>
</reference>
<keyword evidence="6 9" id="KW-1015">Disulfide bond</keyword>
<protein>
    <recommendedName>
        <fullName evidence="7">Extracellular globin</fullName>
    </recommendedName>
</protein>
<keyword evidence="2 7" id="KW-0349">Heme</keyword>
<evidence type="ECO:0000256" key="10">
    <source>
        <dbReference type="RuleBase" id="RU000356"/>
    </source>
</evidence>
<dbReference type="PROSITE" id="PS01033">
    <property type="entry name" value="GLOBIN"/>
    <property type="match status" value="1"/>
</dbReference>
<feature type="domain" description="Globin" evidence="11">
    <location>
        <begin position="16"/>
        <end position="161"/>
    </location>
</feature>
<dbReference type="InterPro" id="IPR044399">
    <property type="entry name" value="Mb-like_M"/>
</dbReference>
<evidence type="ECO:0000313" key="12">
    <source>
        <dbReference type="EMBL" id="BAC84990.1"/>
    </source>
</evidence>